<protein>
    <submittedName>
        <fullName evidence="13">Myosin ID heavy chain</fullName>
    </submittedName>
</protein>
<dbReference type="SUPFAM" id="SSF52540">
    <property type="entry name" value="P-loop containing nucleoside triphosphate hydrolases"/>
    <property type="match status" value="1"/>
</dbReference>
<dbReference type="InterPro" id="IPR001609">
    <property type="entry name" value="Myosin_head_motor_dom-like"/>
</dbReference>
<sequence length="966" mass="108509">MVMLSSITEKAIVDNLHKRYKDDTIYTYIGPVLISVNPFKGIKDLYSDTRLRAYRGKYMYELAPHVFALADAAYRAMLSEGENQCVIISGESGAGKTEASKKIFQYIASVCSATNEVARVRDIILQSNPLLEAFGNAKTVRNNNSSRFGKYMEIMFTYGGDPAGGSINVYLLEKSRVVSQQAGERNFHAFYQLLAGADAAMREEFGLARPEDFYYLAQSGCTTVSGMNDTREYAEVVEAMTTMGLTPDDQMGVWRTVAGILQLGNISFYEDDKEQAQPQDMVAIEYAAYLLCTSNEAVIAALTTRTIETGAGSRGSTYNVPNNAEMAVYARDALAKALYSNLFDWIVAAVNVNLQFSDPDTLVLGVLDIYGFEIFENNGFEQLCINYVNEKLQQIFIELTLKQEQEEYAAEGIEWTEITFFNNKIVCDLIESKRNPIGVFSLLNDVCNFPKGTDDKFAEKLSSEHSGHPHYAPAGHGYFTISHYAGDVTYCATGFCDRNKDPLFKDLEILCQNSQSPFIANLFPTTRSRNDKRRPPTSGTIIKSSIAALVERLMACTPHYIRCLKPNNNKKANDWDSNLSRHQVQYLGLLENVRIRRAGYAYRQTFDRFFYRYRVICSQTFPSFSGNHQDGASAILASQGLRQGTDFEFGRTKIFIRAPEAVFALEEQRDRRLDTYANTIQRFFLRFAMRQYYHDLHAVANATFVGNKQRRRNSVERFFATDYAGFRSNHGLKSIVAEHGRETLRFAAPIIKYDRRSRAQRRVLVVTDQATYIIAVEKNKNKADPMLASKPFVYICKRRITKDTLKRVSLSPLADNIVVLHVPGQHDNVIECRRKTELVAVLKQDYGVDVAFAMQVTYTLKKNKTRALTFVQDPSGGPGLVKKTKVLVAPGLDKSTPGNEGPSVISIGARTPARETVTALYDYDAQEAGELSFREGDVITIVSKGDGWWTGELRGSKGEFPSNYVQ</sequence>
<feature type="region of interest" description="Actin-binding" evidence="9">
    <location>
        <begin position="546"/>
        <end position="568"/>
    </location>
</feature>
<dbReference type="FunFam" id="1.10.10.820:FF:000001">
    <property type="entry name" value="Myosin heavy chain"/>
    <property type="match status" value="1"/>
</dbReference>
<dbReference type="FunFam" id="1.20.58.530:FF:000007">
    <property type="entry name" value="Myosin IE"/>
    <property type="match status" value="1"/>
</dbReference>
<dbReference type="PRINTS" id="PR00193">
    <property type="entry name" value="MYOSINHEAVY"/>
</dbReference>
<dbReference type="SMART" id="SM00242">
    <property type="entry name" value="MYSc"/>
    <property type="match status" value="1"/>
</dbReference>
<dbReference type="RefSeq" id="XP_013759497.1">
    <property type="nucleotide sequence ID" value="XM_013904043.1"/>
</dbReference>
<keyword evidence="5 9" id="KW-0518">Myosin</keyword>
<dbReference type="Gene3D" id="2.30.30.40">
    <property type="entry name" value="SH3 Domains"/>
    <property type="match status" value="1"/>
</dbReference>
<dbReference type="PANTHER" id="PTHR13140:SF513">
    <property type="entry name" value="MYOSIN ID HEAVY CHAIN"/>
    <property type="match status" value="1"/>
</dbReference>
<evidence type="ECO:0000256" key="2">
    <source>
        <dbReference type="ARBA" id="ARBA00022443"/>
    </source>
</evidence>
<dbReference type="GO" id="GO:0005886">
    <property type="term" value="C:plasma membrane"/>
    <property type="evidence" value="ECO:0007669"/>
    <property type="project" value="TreeGrafter"/>
</dbReference>
<dbReference type="GO" id="GO:0043327">
    <property type="term" value="P:chemotaxis to cAMP"/>
    <property type="evidence" value="ECO:0007669"/>
    <property type="project" value="TreeGrafter"/>
</dbReference>
<feature type="binding site" evidence="9">
    <location>
        <begin position="90"/>
        <end position="97"/>
    </location>
    <ligand>
        <name>ATP</name>
        <dbReference type="ChEBI" id="CHEBI:30616"/>
    </ligand>
</feature>
<dbReference type="GO" id="GO:0006897">
    <property type="term" value="P:endocytosis"/>
    <property type="evidence" value="ECO:0007669"/>
    <property type="project" value="TreeGrafter"/>
</dbReference>
<proteinExistence type="inferred from homology"/>
<dbReference type="InterPro" id="IPR036028">
    <property type="entry name" value="SH3-like_dom_sf"/>
</dbReference>
<dbReference type="InterPro" id="IPR036072">
    <property type="entry name" value="MYSc_Myo1"/>
</dbReference>
<dbReference type="OMA" id="PPEEYQM"/>
<feature type="domain" description="SH3" evidence="10">
    <location>
        <begin position="912"/>
        <end position="966"/>
    </location>
</feature>
<dbReference type="InterPro" id="IPR010926">
    <property type="entry name" value="Myosin_TH1"/>
</dbReference>
<evidence type="ECO:0000313" key="14">
    <source>
        <dbReference type="Proteomes" id="UP000054408"/>
    </source>
</evidence>
<dbReference type="FunFam" id="2.30.30.40:FF:000072">
    <property type="entry name" value="Unconventional Myosin IB"/>
    <property type="match status" value="1"/>
</dbReference>
<dbReference type="GO" id="GO:0051015">
    <property type="term" value="F:actin filament binding"/>
    <property type="evidence" value="ECO:0007669"/>
    <property type="project" value="TreeGrafter"/>
</dbReference>
<evidence type="ECO:0000259" key="10">
    <source>
        <dbReference type="PROSITE" id="PS50002"/>
    </source>
</evidence>
<keyword evidence="2 8" id="KW-0728">SH3 domain</keyword>
<dbReference type="PROSITE" id="PS51456">
    <property type="entry name" value="MYOSIN_MOTOR"/>
    <property type="match status" value="1"/>
</dbReference>
<keyword evidence="7 9" id="KW-0009">Actin-binding</keyword>
<evidence type="ECO:0000256" key="5">
    <source>
        <dbReference type="ARBA" id="ARBA00023123"/>
    </source>
</evidence>
<reference evidence="13 14" key="1">
    <citation type="submission" date="2010-05" db="EMBL/GenBank/DDBJ databases">
        <title>The Genome Sequence of Thecamonas trahens ATCC 50062.</title>
        <authorList>
            <consortium name="The Broad Institute Genome Sequencing Platform"/>
            <person name="Russ C."/>
            <person name="Cuomo C."/>
            <person name="Shea T."/>
            <person name="Young S.K."/>
            <person name="Zeng Q."/>
            <person name="Koehrsen M."/>
            <person name="Haas B."/>
            <person name="Borodovsky M."/>
            <person name="Guigo R."/>
            <person name="Alvarado L."/>
            <person name="Berlin A."/>
            <person name="Bochicchio J."/>
            <person name="Borenstein D."/>
            <person name="Chapman S."/>
            <person name="Chen Z."/>
            <person name="Freedman E."/>
            <person name="Gellesch M."/>
            <person name="Goldberg J."/>
            <person name="Griggs A."/>
            <person name="Gujja S."/>
            <person name="Heilman E."/>
            <person name="Heiman D."/>
            <person name="Hepburn T."/>
            <person name="Howarth C."/>
            <person name="Jen D."/>
            <person name="Larson L."/>
            <person name="Mehta T."/>
            <person name="Park D."/>
            <person name="Pearson M."/>
            <person name="Roberts A."/>
            <person name="Saif S."/>
            <person name="Shenoy N."/>
            <person name="Sisk P."/>
            <person name="Stolte C."/>
            <person name="Sykes S."/>
            <person name="Thomson T."/>
            <person name="Walk T."/>
            <person name="White J."/>
            <person name="Yandava C."/>
            <person name="Burger G."/>
            <person name="Gray M.W."/>
            <person name="Holland P.W.H."/>
            <person name="King N."/>
            <person name="Lang F.B.F."/>
            <person name="Roger A.J."/>
            <person name="Ruiz-Trillo I."/>
            <person name="Lander E."/>
            <person name="Nusbaum C."/>
        </authorList>
    </citation>
    <scope>NUCLEOTIDE SEQUENCE [LARGE SCALE GENOMIC DNA]</scope>
    <source>
        <strain evidence="13 14">ATCC 50062</strain>
    </source>
</reference>
<dbReference type="SMART" id="SM00326">
    <property type="entry name" value="SH3"/>
    <property type="match status" value="1"/>
</dbReference>
<keyword evidence="3 9" id="KW-0547">Nucleotide-binding</keyword>
<evidence type="ECO:0000256" key="3">
    <source>
        <dbReference type="ARBA" id="ARBA00022741"/>
    </source>
</evidence>
<evidence type="ECO:0000256" key="9">
    <source>
        <dbReference type="PROSITE-ProRule" id="PRU00782"/>
    </source>
</evidence>
<evidence type="ECO:0000256" key="6">
    <source>
        <dbReference type="ARBA" id="ARBA00023175"/>
    </source>
</evidence>
<keyword evidence="4 9" id="KW-0067">ATP-binding</keyword>
<feature type="domain" description="Myosin motor" evidence="11">
    <location>
        <begin position="1"/>
        <end position="670"/>
    </location>
</feature>
<dbReference type="GO" id="GO:0005737">
    <property type="term" value="C:cytoplasm"/>
    <property type="evidence" value="ECO:0007669"/>
    <property type="project" value="TreeGrafter"/>
</dbReference>
<dbReference type="EMBL" id="GL349447">
    <property type="protein sequence ID" value="KNC47565.1"/>
    <property type="molecule type" value="Genomic_DNA"/>
</dbReference>
<dbReference type="PRINTS" id="PR00452">
    <property type="entry name" value="SH3DOMAIN"/>
</dbReference>
<dbReference type="GO" id="GO:0007015">
    <property type="term" value="P:actin filament organization"/>
    <property type="evidence" value="ECO:0007669"/>
    <property type="project" value="TreeGrafter"/>
</dbReference>
<dbReference type="PROSITE" id="PS51757">
    <property type="entry name" value="TH1"/>
    <property type="match status" value="1"/>
</dbReference>
<dbReference type="Proteomes" id="UP000054408">
    <property type="component" value="Unassembled WGS sequence"/>
</dbReference>
<dbReference type="Gene3D" id="1.20.120.720">
    <property type="entry name" value="Myosin VI head, motor domain, U50 subdomain"/>
    <property type="match status" value="1"/>
</dbReference>
<feature type="domain" description="TH1" evidence="12">
    <location>
        <begin position="708"/>
        <end position="909"/>
    </location>
</feature>
<name>A0A0L0D5W0_THETB</name>
<dbReference type="Gene3D" id="1.20.58.530">
    <property type="match status" value="1"/>
</dbReference>
<dbReference type="eggNOG" id="KOG3771">
    <property type="taxonomic scope" value="Eukaryota"/>
</dbReference>
<evidence type="ECO:0000256" key="1">
    <source>
        <dbReference type="ARBA" id="ARBA00008314"/>
    </source>
</evidence>
<dbReference type="STRING" id="461836.A0A0L0D5W0"/>
<dbReference type="InterPro" id="IPR001452">
    <property type="entry name" value="SH3_domain"/>
</dbReference>
<dbReference type="GO" id="GO:0016459">
    <property type="term" value="C:myosin complex"/>
    <property type="evidence" value="ECO:0007669"/>
    <property type="project" value="UniProtKB-KW"/>
</dbReference>
<dbReference type="AlphaFoldDB" id="A0A0L0D5W0"/>
<evidence type="ECO:0000259" key="11">
    <source>
        <dbReference type="PROSITE" id="PS51456"/>
    </source>
</evidence>
<gene>
    <name evidence="13" type="ORF">AMSG_02590</name>
</gene>
<dbReference type="CDD" id="cd00174">
    <property type="entry name" value="SH3"/>
    <property type="match status" value="1"/>
</dbReference>
<organism evidence="13 14">
    <name type="scientific">Thecamonas trahens ATCC 50062</name>
    <dbReference type="NCBI Taxonomy" id="461836"/>
    <lineage>
        <taxon>Eukaryota</taxon>
        <taxon>Apusozoa</taxon>
        <taxon>Apusomonadida</taxon>
        <taxon>Apusomonadidae</taxon>
        <taxon>Thecamonas</taxon>
    </lineage>
</organism>
<evidence type="ECO:0000313" key="13">
    <source>
        <dbReference type="EMBL" id="KNC47565.1"/>
    </source>
</evidence>
<dbReference type="PROSITE" id="PS50002">
    <property type="entry name" value="SH3"/>
    <property type="match status" value="1"/>
</dbReference>
<dbReference type="Pfam" id="PF14604">
    <property type="entry name" value="SH3_9"/>
    <property type="match status" value="1"/>
</dbReference>
<dbReference type="SUPFAM" id="SSF50044">
    <property type="entry name" value="SH3-domain"/>
    <property type="match status" value="1"/>
</dbReference>
<dbReference type="eggNOG" id="KOG0162">
    <property type="taxonomic scope" value="Eukaryota"/>
</dbReference>
<dbReference type="OrthoDB" id="6108017at2759"/>
<accession>A0A0L0D5W0</accession>
<keyword evidence="6 9" id="KW-0505">Motor protein</keyword>
<evidence type="ECO:0000256" key="8">
    <source>
        <dbReference type="PROSITE-ProRule" id="PRU00192"/>
    </source>
</evidence>
<dbReference type="Gene3D" id="3.40.850.10">
    <property type="entry name" value="Kinesin motor domain"/>
    <property type="match status" value="1"/>
</dbReference>
<evidence type="ECO:0000256" key="7">
    <source>
        <dbReference type="ARBA" id="ARBA00023203"/>
    </source>
</evidence>
<evidence type="ECO:0000259" key="12">
    <source>
        <dbReference type="PROSITE" id="PS51757"/>
    </source>
</evidence>
<evidence type="ECO:0000256" key="4">
    <source>
        <dbReference type="ARBA" id="ARBA00022840"/>
    </source>
</evidence>
<dbReference type="InterPro" id="IPR036961">
    <property type="entry name" value="Kinesin_motor_dom_sf"/>
</dbReference>
<dbReference type="InterPro" id="IPR027417">
    <property type="entry name" value="P-loop_NTPase"/>
</dbReference>
<dbReference type="Pfam" id="PF00063">
    <property type="entry name" value="Myosin_head"/>
    <property type="match status" value="1"/>
</dbReference>
<dbReference type="GO" id="GO:0000146">
    <property type="term" value="F:microfilament motor activity"/>
    <property type="evidence" value="ECO:0007669"/>
    <property type="project" value="TreeGrafter"/>
</dbReference>
<dbReference type="CDD" id="cd01378">
    <property type="entry name" value="MYSc_Myo1"/>
    <property type="match status" value="1"/>
</dbReference>
<comment type="similarity">
    <text evidence="1 9">Belongs to the TRAFAC class myosin-kinesin ATPase superfamily. Myosin family.</text>
</comment>
<dbReference type="GO" id="GO:0005524">
    <property type="term" value="F:ATP binding"/>
    <property type="evidence" value="ECO:0007669"/>
    <property type="project" value="UniProtKB-UniRule"/>
</dbReference>
<dbReference type="PANTHER" id="PTHR13140">
    <property type="entry name" value="MYOSIN"/>
    <property type="match status" value="1"/>
</dbReference>
<dbReference type="Gene3D" id="1.20.5.4820">
    <property type="match status" value="1"/>
</dbReference>
<keyword evidence="14" id="KW-1185">Reference proteome</keyword>
<dbReference type="Gene3D" id="1.10.10.820">
    <property type="match status" value="1"/>
</dbReference>
<dbReference type="Pfam" id="PF06017">
    <property type="entry name" value="Myosin_TH1"/>
    <property type="match status" value="1"/>
</dbReference>
<dbReference type="GeneID" id="25562258"/>